<accession>A0A1C7AEZ1</accession>
<protein>
    <submittedName>
        <fullName evidence="2">Lipoprotein</fullName>
    </submittedName>
</protein>
<keyword evidence="3" id="KW-1185">Reference proteome</keyword>
<dbReference type="Proteomes" id="UP000218899">
    <property type="component" value="Chromosome"/>
</dbReference>
<keyword evidence="1" id="KW-0732">Signal</keyword>
<dbReference type="AlphaFoldDB" id="A0A1C7AEZ1"/>
<feature type="signal peptide" evidence="1">
    <location>
        <begin position="1"/>
        <end position="22"/>
    </location>
</feature>
<dbReference type="PROSITE" id="PS51257">
    <property type="entry name" value="PROKAR_LIPOPROTEIN"/>
    <property type="match status" value="1"/>
</dbReference>
<dbReference type="OrthoDB" id="5565515at2"/>
<proteinExistence type="predicted"/>
<name>A0A1C7AEZ1_9GAMM</name>
<feature type="chain" id="PRO_5008752357" evidence="1">
    <location>
        <begin position="23"/>
        <end position="250"/>
    </location>
</feature>
<evidence type="ECO:0000313" key="3">
    <source>
        <dbReference type="Proteomes" id="UP000218899"/>
    </source>
</evidence>
<evidence type="ECO:0000256" key="1">
    <source>
        <dbReference type="SAM" id="SignalP"/>
    </source>
</evidence>
<gene>
    <name evidence="2" type="ORF">SVA_3222</name>
</gene>
<sequence length="250" mass="25930">MSPLARATARIFLIAVAGGALAACGTAYQVTPVGFELPERYPNATEVAGATIGAMAYADPKTAAQAFGFDVIDAGLLPVQVVFDHRGESALAINPAQTFLENEEGKLWPVLNDRFAYERVTQYAQTKQIFREGAYGAFLGGVAGALVGAAVGVVSGEDVGRTAAKGAAAGAAGGGVVGGGAGAAKSDEARRAVMDDFNDKSLRNRPIKPGDLAYGFIFFPAEAATAKSLRLQLIDQVSKKPYTVTFRLLP</sequence>
<dbReference type="EMBL" id="AP014936">
    <property type="protein sequence ID" value="BAU49770.1"/>
    <property type="molecule type" value="Genomic_DNA"/>
</dbReference>
<keyword evidence="2" id="KW-0449">Lipoprotein</keyword>
<evidence type="ECO:0000313" key="2">
    <source>
        <dbReference type="EMBL" id="BAU49770.1"/>
    </source>
</evidence>
<reference evidence="2 3" key="1">
    <citation type="submission" date="2015-08" db="EMBL/GenBank/DDBJ databases">
        <title>Complete genome sequence of Sulfurifustis variabilis.</title>
        <authorList>
            <person name="Miura A."/>
            <person name="Kojima H."/>
            <person name="Fukui M."/>
        </authorList>
    </citation>
    <scope>NUCLEOTIDE SEQUENCE [LARGE SCALE GENOMIC DNA]</scope>
    <source>
        <strain evidence="3">skN76</strain>
    </source>
</reference>
<dbReference type="KEGG" id="sva:SVA_3222"/>
<organism evidence="2 3">
    <name type="scientific">Sulfurifustis variabilis</name>
    <dbReference type="NCBI Taxonomy" id="1675686"/>
    <lineage>
        <taxon>Bacteria</taxon>
        <taxon>Pseudomonadati</taxon>
        <taxon>Pseudomonadota</taxon>
        <taxon>Gammaproteobacteria</taxon>
        <taxon>Acidiferrobacterales</taxon>
        <taxon>Acidiferrobacteraceae</taxon>
        <taxon>Sulfurifustis</taxon>
    </lineage>
</organism>
<dbReference type="RefSeq" id="WP_148665520.1">
    <property type="nucleotide sequence ID" value="NZ_AP014936.1"/>
</dbReference>